<gene>
    <name evidence="2" type="ORF">BESB_016830</name>
</gene>
<comment type="caution">
    <text evidence="2">The sequence shown here is derived from an EMBL/GenBank/DDBJ whole genome shotgun (WGS) entry which is preliminary data.</text>
</comment>
<evidence type="ECO:0000313" key="3">
    <source>
        <dbReference type="Proteomes" id="UP000224006"/>
    </source>
</evidence>
<dbReference type="VEuPathDB" id="ToxoDB:BESB_016830"/>
<feature type="region of interest" description="Disordered" evidence="1">
    <location>
        <begin position="47"/>
        <end position="99"/>
    </location>
</feature>
<evidence type="ECO:0000313" key="2">
    <source>
        <dbReference type="EMBL" id="PFH32365.1"/>
    </source>
</evidence>
<feature type="compositionally biased region" description="Basic and acidic residues" evidence="1">
    <location>
        <begin position="78"/>
        <end position="99"/>
    </location>
</feature>
<proteinExistence type="predicted"/>
<dbReference type="KEGG" id="bbes:BESB_016830"/>
<feature type="compositionally biased region" description="Basic and acidic residues" evidence="1">
    <location>
        <begin position="18"/>
        <end position="28"/>
    </location>
</feature>
<reference evidence="2 3" key="1">
    <citation type="submission" date="2017-09" db="EMBL/GenBank/DDBJ databases">
        <title>Genome sequencing of Besnoitia besnoiti strain Bb-Ger1.</title>
        <authorList>
            <person name="Schares G."/>
            <person name="Venepally P."/>
            <person name="Lorenzi H.A."/>
        </authorList>
    </citation>
    <scope>NUCLEOTIDE SEQUENCE [LARGE SCALE GENOMIC DNA]</scope>
    <source>
        <strain evidence="2 3">Bb-Ger1</strain>
    </source>
</reference>
<name>A0A2A9M332_BESBE</name>
<dbReference type="Proteomes" id="UP000224006">
    <property type="component" value="Chromosome X"/>
</dbReference>
<accession>A0A2A9M332</accession>
<dbReference type="RefSeq" id="XP_029216374.1">
    <property type="nucleotide sequence ID" value="XM_029360398.1"/>
</dbReference>
<sequence>MSGMSSPRCDGAAADWSPQEKKATEHLSSRQSELPAMSVRFWAKLSSSVSRQSGVRETTPMHAERDVRAFKLQNAILDAEKKDRGKAHDDERKREASLQ</sequence>
<organism evidence="2 3">
    <name type="scientific">Besnoitia besnoiti</name>
    <name type="common">Apicomplexan protozoan</name>
    <dbReference type="NCBI Taxonomy" id="94643"/>
    <lineage>
        <taxon>Eukaryota</taxon>
        <taxon>Sar</taxon>
        <taxon>Alveolata</taxon>
        <taxon>Apicomplexa</taxon>
        <taxon>Conoidasida</taxon>
        <taxon>Coccidia</taxon>
        <taxon>Eucoccidiorida</taxon>
        <taxon>Eimeriorina</taxon>
        <taxon>Sarcocystidae</taxon>
        <taxon>Besnoitia</taxon>
    </lineage>
</organism>
<feature type="compositionally biased region" description="Polar residues" evidence="1">
    <location>
        <begin position="47"/>
        <end position="56"/>
    </location>
</feature>
<dbReference type="EMBL" id="NWUJ01000011">
    <property type="protein sequence ID" value="PFH32365.1"/>
    <property type="molecule type" value="Genomic_DNA"/>
</dbReference>
<feature type="region of interest" description="Disordered" evidence="1">
    <location>
        <begin position="1"/>
        <end position="33"/>
    </location>
</feature>
<dbReference type="AlphaFoldDB" id="A0A2A9M332"/>
<dbReference type="GeneID" id="40306744"/>
<evidence type="ECO:0000256" key="1">
    <source>
        <dbReference type="SAM" id="MobiDB-lite"/>
    </source>
</evidence>
<keyword evidence="3" id="KW-1185">Reference proteome</keyword>
<protein>
    <submittedName>
        <fullName evidence="2">Uncharacterized protein</fullName>
    </submittedName>
</protein>